<protein>
    <submittedName>
        <fullName evidence="4">Uncharacterized protein</fullName>
    </submittedName>
</protein>
<dbReference type="EMBL" id="HBNS01018705">
    <property type="protein sequence ID" value="CAE4607206.1"/>
    <property type="molecule type" value="Transcribed_RNA"/>
</dbReference>
<dbReference type="EMBL" id="HBNS01018703">
    <property type="protein sequence ID" value="CAE4607202.1"/>
    <property type="molecule type" value="Transcribed_RNA"/>
</dbReference>
<organism evidence="4">
    <name type="scientific">Ditylum brightwellii</name>
    <dbReference type="NCBI Taxonomy" id="49249"/>
    <lineage>
        <taxon>Eukaryota</taxon>
        <taxon>Sar</taxon>
        <taxon>Stramenopiles</taxon>
        <taxon>Ochrophyta</taxon>
        <taxon>Bacillariophyta</taxon>
        <taxon>Mediophyceae</taxon>
        <taxon>Lithodesmiophycidae</taxon>
        <taxon>Lithodesmiales</taxon>
        <taxon>Lithodesmiaceae</taxon>
        <taxon>Ditylum</taxon>
    </lineage>
</organism>
<dbReference type="EMBL" id="HBNS01018704">
    <property type="protein sequence ID" value="CAE4607204.1"/>
    <property type="molecule type" value="Transcribed_RNA"/>
</dbReference>
<evidence type="ECO:0000313" key="3">
    <source>
        <dbReference type="EMBL" id="CAE4607206.1"/>
    </source>
</evidence>
<evidence type="ECO:0000313" key="1">
    <source>
        <dbReference type="EMBL" id="CAE4607202.1"/>
    </source>
</evidence>
<reference evidence="4" key="1">
    <citation type="submission" date="2021-01" db="EMBL/GenBank/DDBJ databases">
        <authorList>
            <person name="Corre E."/>
            <person name="Pelletier E."/>
            <person name="Niang G."/>
            <person name="Scheremetjew M."/>
            <person name="Finn R."/>
            <person name="Kale V."/>
            <person name="Holt S."/>
            <person name="Cochrane G."/>
            <person name="Meng A."/>
            <person name="Brown T."/>
            <person name="Cohen L."/>
        </authorList>
    </citation>
    <scope>NUCLEOTIDE SEQUENCE</scope>
    <source>
        <strain evidence="4">GSO104</strain>
    </source>
</reference>
<accession>A0A6V2F681</accession>
<proteinExistence type="predicted"/>
<dbReference type="EMBL" id="HBNS01018706">
    <property type="protein sequence ID" value="CAE4607208.1"/>
    <property type="molecule type" value="Transcribed_RNA"/>
</dbReference>
<dbReference type="EMBL" id="HBNS01018707">
    <property type="protein sequence ID" value="CAE4607210.1"/>
    <property type="molecule type" value="Transcribed_RNA"/>
</dbReference>
<dbReference type="AlphaFoldDB" id="A0A6V2F681"/>
<evidence type="ECO:0000313" key="5">
    <source>
        <dbReference type="EMBL" id="CAE4607210.1"/>
    </source>
</evidence>
<evidence type="ECO:0000313" key="4">
    <source>
        <dbReference type="EMBL" id="CAE4607208.1"/>
    </source>
</evidence>
<evidence type="ECO:0000313" key="2">
    <source>
        <dbReference type="EMBL" id="CAE4607204.1"/>
    </source>
</evidence>
<sequence length="248" mass="27270">MIVCESGTGSGAGIIALLNSSIKEIINDKSSASCPESLLTGSDGIVDWRDLLMSPSDALAAGAPGTSPYVNRGQMIKGIIDDYLLAPDKVNGTPKIDDVIVCPLTKAQSDVEGQLRFDGDVLSLDASNVDLAGVKSVTMRMYNASISNLDTFGREVCCLRKTIIASRYSNPCNWIYIAKGRKHAIFSFQRRQKNQNLKNTTTNEENCHKTENDDEKQVEKLGVGEAESEVANYNHPFRRRNYNKHCYI</sequence>
<name>A0A6V2F681_9STRA</name>
<gene>
    <name evidence="1" type="ORF">DBRI00130_LOCUS14918</name>
    <name evidence="2" type="ORF">DBRI00130_LOCUS14919</name>
    <name evidence="3" type="ORF">DBRI00130_LOCUS14920</name>
    <name evidence="4" type="ORF">DBRI00130_LOCUS14921</name>
    <name evidence="5" type="ORF">DBRI00130_LOCUS14922</name>
</gene>